<keyword evidence="2" id="KW-1185">Reference proteome</keyword>
<sequence length="70" mass="7844">MNKVIEIISQVLGTPVDASSSMENVETWDSFNHVMIMIELKSEFDLKINQDEFEKLTSVLSIVAKVGDKA</sequence>
<dbReference type="RefSeq" id="WP_065545842.1">
    <property type="nucleotide sequence ID" value="NZ_CP016414.1"/>
</dbReference>
<gene>
    <name evidence="1" type="ORF">VSVS05_02656</name>
</gene>
<accession>A0A1C7FEE1</accession>
<dbReference type="GeneID" id="96872310"/>
<evidence type="ECO:0000313" key="1">
    <source>
        <dbReference type="EMBL" id="ANU37734.1"/>
    </source>
</evidence>
<organism evidence="1 2">
    <name type="scientific">Vibrio scophthalmi</name>
    <dbReference type="NCBI Taxonomy" id="45658"/>
    <lineage>
        <taxon>Bacteria</taxon>
        <taxon>Pseudomonadati</taxon>
        <taxon>Pseudomonadota</taxon>
        <taxon>Gammaproteobacteria</taxon>
        <taxon>Vibrionales</taxon>
        <taxon>Vibrionaceae</taxon>
        <taxon>Vibrio</taxon>
    </lineage>
</organism>
<dbReference type="AlphaFoldDB" id="A0A1C7FEE1"/>
<dbReference type="SUPFAM" id="SSF47336">
    <property type="entry name" value="ACP-like"/>
    <property type="match status" value="1"/>
</dbReference>
<dbReference type="EMBL" id="CP016414">
    <property type="protein sequence ID" value="ANU37734.1"/>
    <property type="molecule type" value="Genomic_DNA"/>
</dbReference>
<dbReference type="InterPro" id="IPR036736">
    <property type="entry name" value="ACP-like_sf"/>
</dbReference>
<dbReference type="Proteomes" id="UP000092528">
    <property type="component" value="Chromosome 1"/>
</dbReference>
<proteinExistence type="predicted"/>
<evidence type="ECO:0000313" key="2">
    <source>
        <dbReference type="Proteomes" id="UP000092528"/>
    </source>
</evidence>
<reference evidence="1 2" key="1">
    <citation type="submission" date="2016-07" db="EMBL/GenBank/DDBJ databases">
        <title>Genome sequencing of Vibrio scophthalmi strain VS-05, an isolated from Paralichthys olivaceus.</title>
        <authorList>
            <person name="Han H.-J."/>
        </authorList>
    </citation>
    <scope>NUCLEOTIDE SEQUENCE [LARGE SCALE GENOMIC DNA]</scope>
    <source>
        <strain evidence="1 2">VS-05</strain>
    </source>
</reference>
<protein>
    <submittedName>
        <fullName evidence="1">Uncharacterized protein</fullName>
    </submittedName>
</protein>
<name>A0A1C7FEE1_9VIBR</name>
<dbReference type="Gene3D" id="1.10.1200.10">
    <property type="entry name" value="ACP-like"/>
    <property type="match status" value="1"/>
</dbReference>